<reference evidence="2" key="1">
    <citation type="submission" date="2022-11" db="UniProtKB">
        <authorList>
            <consortium name="WormBaseParasite"/>
        </authorList>
    </citation>
    <scope>IDENTIFICATION</scope>
</reference>
<proteinExistence type="predicted"/>
<keyword evidence="1" id="KW-1185">Reference proteome</keyword>
<organism evidence="1 2">
    <name type="scientific">Romanomermis culicivorax</name>
    <name type="common">Nematode worm</name>
    <dbReference type="NCBI Taxonomy" id="13658"/>
    <lineage>
        <taxon>Eukaryota</taxon>
        <taxon>Metazoa</taxon>
        <taxon>Ecdysozoa</taxon>
        <taxon>Nematoda</taxon>
        <taxon>Enoplea</taxon>
        <taxon>Dorylaimia</taxon>
        <taxon>Mermithida</taxon>
        <taxon>Mermithoidea</taxon>
        <taxon>Mermithidae</taxon>
        <taxon>Romanomermis</taxon>
    </lineage>
</organism>
<evidence type="ECO:0000313" key="1">
    <source>
        <dbReference type="Proteomes" id="UP000887565"/>
    </source>
</evidence>
<evidence type="ECO:0000313" key="2">
    <source>
        <dbReference type="WBParaSite" id="nRc.2.0.1.t15186-RA"/>
    </source>
</evidence>
<sequence>MKFRVTFKTVNLSEFILGMNEKRLLSSPHDSPMLLPETVRLKFSAFSSFCFVGDDDDLNLLDFRVIAASSKSI</sequence>
<dbReference type="AlphaFoldDB" id="A0A915IMI4"/>
<protein>
    <submittedName>
        <fullName evidence="2">Uncharacterized protein</fullName>
    </submittedName>
</protein>
<accession>A0A915IMI4</accession>
<name>A0A915IMI4_ROMCU</name>
<dbReference type="Proteomes" id="UP000887565">
    <property type="component" value="Unplaced"/>
</dbReference>
<dbReference type="WBParaSite" id="nRc.2.0.1.t15186-RA">
    <property type="protein sequence ID" value="nRc.2.0.1.t15186-RA"/>
    <property type="gene ID" value="nRc.2.0.1.g15186"/>
</dbReference>